<dbReference type="AlphaFoldDB" id="A0A0D7B7R4"/>
<dbReference type="STRING" id="1314674.A0A0D7B7R4"/>
<evidence type="ECO:0000256" key="1">
    <source>
        <dbReference type="SAM" id="MobiDB-lite"/>
    </source>
</evidence>
<feature type="region of interest" description="Disordered" evidence="1">
    <location>
        <begin position="291"/>
        <end position="315"/>
    </location>
</feature>
<evidence type="ECO:0000313" key="2">
    <source>
        <dbReference type="EMBL" id="KIY65586.1"/>
    </source>
</evidence>
<proteinExistence type="predicted"/>
<dbReference type="Proteomes" id="UP000054007">
    <property type="component" value="Unassembled WGS sequence"/>
</dbReference>
<reference evidence="2 3" key="1">
    <citation type="journal article" date="2015" name="Fungal Genet. Biol.">
        <title>Evolution of novel wood decay mechanisms in Agaricales revealed by the genome sequences of Fistulina hepatica and Cylindrobasidium torrendii.</title>
        <authorList>
            <person name="Floudas D."/>
            <person name="Held B.W."/>
            <person name="Riley R."/>
            <person name="Nagy L.G."/>
            <person name="Koehler G."/>
            <person name="Ransdell A.S."/>
            <person name="Younus H."/>
            <person name="Chow J."/>
            <person name="Chiniquy J."/>
            <person name="Lipzen A."/>
            <person name="Tritt A."/>
            <person name="Sun H."/>
            <person name="Haridas S."/>
            <person name="LaButti K."/>
            <person name="Ohm R.A."/>
            <person name="Kues U."/>
            <person name="Blanchette R.A."/>
            <person name="Grigoriev I.V."/>
            <person name="Minto R.E."/>
            <person name="Hibbett D.S."/>
        </authorList>
    </citation>
    <scope>NUCLEOTIDE SEQUENCE [LARGE SCALE GENOMIC DNA]</scope>
    <source>
        <strain evidence="2 3">FP15055 ss-10</strain>
    </source>
</reference>
<dbReference type="EMBL" id="KN880584">
    <property type="protein sequence ID" value="KIY65586.1"/>
    <property type="molecule type" value="Genomic_DNA"/>
</dbReference>
<sequence length="511" mass="56951">MTPPSIQYYLSIHTRGRTYLLSPLIIMNRIGDEVVTQQPLTYTSKFSILQSKFDGDKSTVTVGYRSVRCGLGWSFILRRVTTSAPASDLSTRAVYHRSSSAVKQTTTCMNILLDIESWVVSLAGSLRIAAVSGELNIPGLGQCKFRKTGDELSSSSPIILGSFDYPSSATRPTSIVFDRDVEPEQPKLVVLSTSVQVGQSLRPQPEKFHSRVVPALAKSITTGQLADTKVYLYTRHSGEKSACMPLPSYLNSAIVFEFGCSDLNDLLTAEGFKDTAKVAIDIHKLEEEDQSVDTYDYNSDSDLEEEGEYGLSASHPVEDDTEAQVVLGDSDIADSKQNDVPRQLDDLLQEVPASTRTKFLRVGRVLVIRNTALRTWNALVRYLYFNDVTFAPLKSSFLKTAEIRKRFDDKDSCSPKSMYRLADRLGINELKQLALANINSQMNAQNITRETFSLFSSWYPPILDAQTQTFLKLCSQKSVRDEVVTNMVASLPSEQQFLTHAVRKLLEKARV</sequence>
<organism evidence="2 3">
    <name type="scientific">Cylindrobasidium torrendii FP15055 ss-10</name>
    <dbReference type="NCBI Taxonomy" id="1314674"/>
    <lineage>
        <taxon>Eukaryota</taxon>
        <taxon>Fungi</taxon>
        <taxon>Dikarya</taxon>
        <taxon>Basidiomycota</taxon>
        <taxon>Agaricomycotina</taxon>
        <taxon>Agaricomycetes</taxon>
        <taxon>Agaricomycetidae</taxon>
        <taxon>Agaricales</taxon>
        <taxon>Marasmiineae</taxon>
        <taxon>Physalacriaceae</taxon>
        <taxon>Cylindrobasidium</taxon>
    </lineage>
</organism>
<keyword evidence="3" id="KW-1185">Reference proteome</keyword>
<protein>
    <recommendedName>
        <fullName evidence="4">BTB domain-containing protein</fullName>
    </recommendedName>
</protein>
<feature type="compositionally biased region" description="Acidic residues" evidence="1">
    <location>
        <begin position="299"/>
        <end position="308"/>
    </location>
</feature>
<name>A0A0D7B7R4_9AGAR</name>
<dbReference type="OrthoDB" id="6359816at2759"/>
<accession>A0A0D7B7R4</accession>
<gene>
    <name evidence="2" type="ORF">CYLTODRAFT_445259</name>
</gene>
<evidence type="ECO:0008006" key="4">
    <source>
        <dbReference type="Google" id="ProtNLM"/>
    </source>
</evidence>
<evidence type="ECO:0000313" key="3">
    <source>
        <dbReference type="Proteomes" id="UP000054007"/>
    </source>
</evidence>